<evidence type="ECO:0000313" key="2">
    <source>
        <dbReference type="Proteomes" id="UP000559256"/>
    </source>
</evidence>
<dbReference type="EMBL" id="JAACJM010000345">
    <property type="protein sequence ID" value="KAF5329136.1"/>
    <property type="molecule type" value="Genomic_DNA"/>
</dbReference>
<keyword evidence="2" id="KW-1185">Reference proteome</keyword>
<dbReference type="OrthoDB" id="3245657at2759"/>
<accession>A0A8H5BTW6</accession>
<dbReference type="Proteomes" id="UP000559256">
    <property type="component" value="Unassembled WGS sequence"/>
</dbReference>
<proteinExistence type="predicted"/>
<protein>
    <submittedName>
        <fullName evidence="1">Uncharacterized protein</fullName>
    </submittedName>
</protein>
<dbReference type="AlphaFoldDB" id="A0A8H5BTW6"/>
<comment type="caution">
    <text evidence="1">The sequence shown here is derived from an EMBL/GenBank/DDBJ whole genome shotgun (WGS) entry which is preliminary data.</text>
</comment>
<organism evidence="1 2">
    <name type="scientific">Tetrapyrgos nigripes</name>
    <dbReference type="NCBI Taxonomy" id="182062"/>
    <lineage>
        <taxon>Eukaryota</taxon>
        <taxon>Fungi</taxon>
        <taxon>Dikarya</taxon>
        <taxon>Basidiomycota</taxon>
        <taxon>Agaricomycotina</taxon>
        <taxon>Agaricomycetes</taxon>
        <taxon>Agaricomycetidae</taxon>
        <taxon>Agaricales</taxon>
        <taxon>Marasmiineae</taxon>
        <taxon>Marasmiaceae</taxon>
        <taxon>Tetrapyrgos</taxon>
    </lineage>
</organism>
<evidence type="ECO:0000313" key="1">
    <source>
        <dbReference type="EMBL" id="KAF5329136.1"/>
    </source>
</evidence>
<sequence length="173" mass="19079">MFITSNDPDNLEDQERPYLDMNLSFGVTNASHLCTSRVPEAAATPWLWSLVTIPLTSAVLVNRTVDDTFGDGQGTTIQYLPEGAWNTSDCKCIAQPTPSLVYDQTWHEAPYINVGNADPFTASLTFNGTALYVYTVLVRNDFLGNTSNLSFYIGDELVGIFTRILSSQLLRGL</sequence>
<reference evidence="1 2" key="1">
    <citation type="journal article" date="2020" name="ISME J.">
        <title>Uncovering the hidden diversity of litter-decomposition mechanisms in mushroom-forming fungi.</title>
        <authorList>
            <person name="Floudas D."/>
            <person name="Bentzer J."/>
            <person name="Ahren D."/>
            <person name="Johansson T."/>
            <person name="Persson P."/>
            <person name="Tunlid A."/>
        </authorList>
    </citation>
    <scope>NUCLEOTIDE SEQUENCE [LARGE SCALE GENOMIC DNA]</scope>
    <source>
        <strain evidence="1 2">CBS 291.85</strain>
    </source>
</reference>
<gene>
    <name evidence="1" type="ORF">D9758_017155</name>
</gene>
<name>A0A8H5BTW6_9AGAR</name>